<proteinExistence type="inferred from homology"/>
<dbReference type="RefSeq" id="WP_128519264.1">
    <property type="nucleotide sequence ID" value="NZ_JBMNSH010000016.1"/>
</dbReference>
<dbReference type="AlphaFoldDB" id="A0A3N0I259"/>
<evidence type="ECO:0000256" key="1">
    <source>
        <dbReference type="ARBA" id="ARBA00007665"/>
    </source>
</evidence>
<dbReference type="EMBL" id="RJQC01000001">
    <property type="protein sequence ID" value="RNM31084.1"/>
    <property type="molecule type" value="Genomic_DNA"/>
</dbReference>
<dbReference type="InterPro" id="IPR001498">
    <property type="entry name" value="Impact_N"/>
</dbReference>
<dbReference type="InterPro" id="IPR020569">
    <property type="entry name" value="UPF0029_Impact_CS"/>
</dbReference>
<comment type="caution">
    <text evidence="3">The sequence shown here is derived from an EMBL/GenBank/DDBJ whole genome shotgun (WGS) entry which is preliminary data.</text>
</comment>
<dbReference type="Proteomes" id="UP000276568">
    <property type="component" value="Unassembled WGS sequence"/>
</dbReference>
<evidence type="ECO:0000313" key="4">
    <source>
        <dbReference type="Proteomes" id="UP000276568"/>
    </source>
</evidence>
<comment type="similarity">
    <text evidence="1">Belongs to the IMPACT family.</text>
</comment>
<dbReference type="PROSITE" id="PS00910">
    <property type="entry name" value="UPF0029"/>
    <property type="match status" value="1"/>
</dbReference>
<dbReference type="SUPFAM" id="SSF54211">
    <property type="entry name" value="Ribosomal protein S5 domain 2-like"/>
    <property type="match status" value="1"/>
</dbReference>
<dbReference type="OrthoDB" id="9813771at2"/>
<evidence type="ECO:0000313" key="3">
    <source>
        <dbReference type="EMBL" id="RNM31084.1"/>
    </source>
</evidence>
<dbReference type="PANTHER" id="PTHR16301:SF20">
    <property type="entry name" value="IMPACT FAMILY MEMBER YIGZ"/>
    <property type="match status" value="1"/>
</dbReference>
<protein>
    <submittedName>
        <fullName evidence="3">YigZ family protein</fullName>
    </submittedName>
</protein>
<accession>A0A3N0I259</accession>
<dbReference type="InterPro" id="IPR015796">
    <property type="entry name" value="Impact_YigZ-like"/>
</dbReference>
<reference evidence="3 4" key="1">
    <citation type="submission" date="2018-11" db="EMBL/GenBank/DDBJ databases">
        <title>Clostridium sp. nov., a member of the family Erysipelotrichaceae isolated from pig faeces.</title>
        <authorList>
            <person name="Chang Y.-H."/>
        </authorList>
    </citation>
    <scope>NUCLEOTIDE SEQUENCE [LARGE SCALE GENOMIC DNA]</scope>
    <source>
        <strain evidence="3 4">YH-panp20</strain>
    </source>
</reference>
<dbReference type="Pfam" id="PF01205">
    <property type="entry name" value="Impact_N"/>
    <property type="match status" value="1"/>
</dbReference>
<dbReference type="InterPro" id="IPR023582">
    <property type="entry name" value="Impact"/>
</dbReference>
<feature type="domain" description="Impact N-terminal" evidence="2">
    <location>
        <begin position="14"/>
        <end position="116"/>
    </location>
</feature>
<dbReference type="Gene3D" id="3.30.230.30">
    <property type="entry name" value="Impact, N-terminal domain"/>
    <property type="match status" value="1"/>
</dbReference>
<dbReference type="GO" id="GO:0005737">
    <property type="term" value="C:cytoplasm"/>
    <property type="evidence" value="ECO:0007669"/>
    <property type="project" value="TreeGrafter"/>
</dbReference>
<dbReference type="PANTHER" id="PTHR16301">
    <property type="entry name" value="IMPACT-RELATED"/>
    <property type="match status" value="1"/>
</dbReference>
<gene>
    <name evidence="3" type="ORF">EDX97_00475</name>
</gene>
<evidence type="ECO:0000259" key="2">
    <source>
        <dbReference type="Pfam" id="PF01205"/>
    </source>
</evidence>
<keyword evidence="4" id="KW-1185">Reference proteome</keyword>
<dbReference type="GO" id="GO:0006446">
    <property type="term" value="P:regulation of translational initiation"/>
    <property type="evidence" value="ECO:0007669"/>
    <property type="project" value="TreeGrafter"/>
</dbReference>
<organism evidence="3 4">
    <name type="scientific">Absicoccus porci</name>
    <dbReference type="NCBI Taxonomy" id="2486576"/>
    <lineage>
        <taxon>Bacteria</taxon>
        <taxon>Bacillati</taxon>
        <taxon>Bacillota</taxon>
        <taxon>Erysipelotrichia</taxon>
        <taxon>Erysipelotrichales</taxon>
        <taxon>Erysipelotrichaceae</taxon>
        <taxon>Absicoccus</taxon>
    </lineage>
</organism>
<dbReference type="InterPro" id="IPR036956">
    <property type="entry name" value="Impact_N_sf"/>
</dbReference>
<dbReference type="NCBIfam" id="TIGR00257">
    <property type="entry name" value="IMPACT_YIGZ"/>
    <property type="match status" value="1"/>
</dbReference>
<dbReference type="InterPro" id="IPR020568">
    <property type="entry name" value="Ribosomal_Su5_D2-typ_SF"/>
</dbReference>
<sequence>MRIMEDVTNTIEIKKSKFITYLHRTNDEQEAKEFLKQIKKSHPQARHYCTAMIIGNIVRSNDDGEPSQTAGHPMLDVLLHNHMEDIFVVVVRYFGGIKLGTGGLVRAYSSSVKEALDKATKSETKLLEEYTITFGYDLIGKLDAYFRTHQIEITLKDYNEQVTYQYLTDHDITSDLKELSNGSIQPISIGQIEWETPI</sequence>
<name>A0A3N0I259_9FIRM</name>